<evidence type="ECO:0000313" key="2">
    <source>
        <dbReference type="EnsemblPlants" id="ONIVA01G03280.1"/>
    </source>
</evidence>
<evidence type="ECO:0000313" key="3">
    <source>
        <dbReference type="Proteomes" id="UP000006591"/>
    </source>
</evidence>
<evidence type="ECO:0000256" key="1">
    <source>
        <dbReference type="SAM" id="MobiDB-lite"/>
    </source>
</evidence>
<sequence length="72" mass="7040">MATGGGGAQSGKEEVPAGDIRTRAQSDDIVAGLPLEVEKAGVDGIGALEGVVHGEKRGRGRGKRAGGGGADE</sequence>
<dbReference type="Gramene" id="ONIVA01G03280.1">
    <property type="protein sequence ID" value="ONIVA01G03280.1"/>
    <property type="gene ID" value="ONIVA01G03280"/>
</dbReference>
<proteinExistence type="predicted"/>
<name>A0A0E0FG54_ORYNI</name>
<dbReference type="EnsemblPlants" id="ONIVA01G03280.1">
    <property type="protein sequence ID" value="ONIVA01G03280.1"/>
    <property type="gene ID" value="ONIVA01G03280"/>
</dbReference>
<dbReference type="HOGENOM" id="CLU_2726492_0_0_1"/>
<feature type="region of interest" description="Disordered" evidence="1">
    <location>
        <begin position="1"/>
        <end position="25"/>
    </location>
</feature>
<dbReference type="Proteomes" id="UP000006591">
    <property type="component" value="Chromosome 1"/>
</dbReference>
<accession>A0A0E0FG54</accession>
<protein>
    <submittedName>
        <fullName evidence="2">Uncharacterized protein</fullName>
    </submittedName>
</protein>
<reference evidence="2" key="1">
    <citation type="submission" date="2015-04" db="UniProtKB">
        <authorList>
            <consortium name="EnsemblPlants"/>
        </authorList>
    </citation>
    <scope>IDENTIFICATION</scope>
    <source>
        <strain evidence="2">SL10</strain>
    </source>
</reference>
<feature type="region of interest" description="Disordered" evidence="1">
    <location>
        <begin position="51"/>
        <end position="72"/>
    </location>
</feature>
<organism evidence="2">
    <name type="scientific">Oryza nivara</name>
    <name type="common">Indian wild rice</name>
    <name type="synonym">Oryza sativa f. spontanea</name>
    <dbReference type="NCBI Taxonomy" id="4536"/>
    <lineage>
        <taxon>Eukaryota</taxon>
        <taxon>Viridiplantae</taxon>
        <taxon>Streptophyta</taxon>
        <taxon>Embryophyta</taxon>
        <taxon>Tracheophyta</taxon>
        <taxon>Spermatophyta</taxon>
        <taxon>Magnoliopsida</taxon>
        <taxon>Liliopsida</taxon>
        <taxon>Poales</taxon>
        <taxon>Poaceae</taxon>
        <taxon>BOP clade</taxon>
        <taxon>Oryzoideae</taxon>
        <taxon>Oryzeae</taxon>
        <taxon>Oryzinae</taxon>
        <taxon>Oryza</taxon>
    </lineage>
</organism>
<keyword evidence="3" id="KW-1185">Reference proteome</keyword>
<reference evidence="2" key="2">
    <citation type="submission" date="2018-04" db="EMBL/GenBank/DDBJ databases">
        <title>OnivRS2 (Oryza nivara Reference Sequence Version 2).</title>
        <authorList>
            <person name="Zhang J."/>
            <person name="Kudrna D."/>
            <person name="Lee S."/>
            <person name="Talag J."/>
            <person name="Rajasekar S."/>
            <person name="Welchert J."/>
            <person name="Hsing Y.-I."/>
            <person name="Wing R.A."/>
        </authorList>
    </citation>
    <scope>NUCLEOTIDE SEQUENCE [LARGE SCALE GENOMIC DNA]</scope>
</reference>
<dbReference type="AlphaFoldDB" id="A0A0E0FG54"/>
<feature type="compositionally biased region" description="Basic and acidic residues" evidence="1">
    <location>
        <begin position="11"/>
        <end position="25"/>
    </location>
</feature>